<evidence type="ECO:0000256" key="3">
    <source>
        <dbReference type="PROSITE-ProRule" id="PRU00221"/>
    </source>
</evidence>
<evidence type="ECO:0000313" key="4">
    <source>
        <dbReference type="EMBL" id="OIV89423.1"/>
    </source>
</evidence>
<dbReference type="Proteomes" id="UP000188354">
    <property type="component" value="Unassembled WGS sequence"/>
</dbReference>
<dbReference type="STRING" id="3871.A0A1J7FND8"/>
<dbReference type="GO" id="GO:0051015">
    <property type="term" value="F:actin filament binding"/>
    <property type="evidence" value="ECO:0007669"/>
    <property type="project" value="TreeGrafter"/>
</dbReference>
<protein>
    <submittedName>
        <fullName evidence="4">Uncharacterized protein</fullName>
    </submittedName>
</protein>
<name>A0A1J7FND8_LUPAN</name>
<dbReference type="InterPro" id="IPR001680">
    <property type="entry name" value="WD40_rpt"/>
</dbReference>
<keyword evidence="5" id="KW-1185">Reference proteome</keyword>
<dbReference type="PROSITE" id="PS50082">
    <property type="entry name" value="WD_REPEATS_2"/>
    <property type="match status" value="1"/>
</dbReference>
<reference evidence="4 5" key="1">
    <citation type="journal article" date="2017" name="Plant Biotechnol. J.">
        <title>A comprehensive draft genome sequence for lupin (Lupinus angustifolius), an emerging health food: insights into plant-microbe interactions and legume evolution.</title>
        <authorList>
            <person name="Hane J.K."/>
            <person name="Ming Y."/>
            <person name="Kamphuis L.G."/>
            <person name="Nelson M.N."/>
            <person name="Garg G."/>
            <person name="Atkins C.A."/>
            <person name="Bayer P.E."/>
            <person name="Bravo A."/>
            <person name="Bringans S."/>
            <person name="Cannon S."/>
            <person name="Edwards D."/>
            <person name="Foley R."/>
            <person name="Gao L.L."/>
            <person name="Harrison M.J."/>
            <person name="Huang W."/>
            <person name="Hurgobin B."/>
            <person name="Li S."/>
            <person name="Liu C.W."/>
            <person name="McGrath A."/>
            <person name="Morahan G."/>
            <person name="Murray J."/>
            <person name="Weller J."/>
            <person name="Jian J."/>
            <person name="Singh K.B."/>
        </authorList>
    </citation>
    <scope>NUCLEOTIDE SEQUENCE [LARGE SCALE GENOMIC DNA]</scope>
    <source>
        <strain evidence="5">cv. Tanjil</strain>
        <tissue evidence="4">Whole plant</tissue>
    </source>
</reference>
<dbReference type="GO" id="GO:0030042">
    <property type="term" value="P:actin filament depolymerization"/>
    <property type="evidence" value="ECO:0007669"/>
    <property type="project" value="TreeGrafter"/>
</dbReference>
<proteinExistence type="predicted"/>
<feature type="repeat" description="WD" evidence="3">
    <location>
        <begin position="15"/>
        <end position="56"/>
    </location>
</feature>
<dbReference type="Gene3D" id="2.130.10.10">
    <property type="entry name" value="YVTN repeat-like/Quinoprotein amine dehydrogenase"/>
    <property type="match status" value="1"/>
</dbReference>
<dbReference type="PANTHER" id="PTHR19856:SF0">
    <property type="entry name" value="WD REPEAT-CONTAINING PROTEIN 1"/>
    <property type="match status" value="1"/>
</dbReference>
<sequence>MYSISGDTLVEEAILEKHQGAITVIKYSPDISMIASRDSNGEVVVWDRTSGEYEVGAICLLQLLNVGPFTFSEVQYLVVPEFYGKGSKVD</sequence>
<organism evidence="4 5">
    <name type="scientific">Lupinus angustifolius</name>
    <name type="common">Narrow-leaved blue lupine</name>
    <dbReference type="NCBI Taxonomy" id="3871"/>
    <lineage>
        <taxon>Eukaryota</taxon>
        <taxon>Viridiplantae</taxon>
        <taxon>Streptophyta</taxon>
        <taxon>Embryophyta</taxon>
        <taxon>Tracheophyta</taxon>
        <taxon>Spermatophyta</taxon>
        <taxon>Magnoliopsida</taxon>
        <taxon>eudicotyledons</taxon>
        <taxon>Gunneridae</taxon>
        <taxon>Pentapetalae</taxon>
        <taxon>rosids</taxon>
        <taxon>fabids</taxon>
        <taxon>Fabales</taxon>
        <taxon>Fabaceae</taxon>
        <taxon>Papilionoideae</taxon>
        <taxon>50 kb inversion clade</taxon>
        <taxon>genistoids sensu lato</taxon>
        <taxon>core genistoids</taxon>
        <taxon>Genisteae</taxon>
        <taxon>Lupinus</taxon>
    </lineage>
</organism>
<dbReference type="EMBL" id="KV862298">
    <property type="protein sequence ID" value="OIV89423.1"/>
    <property type="molecule type" value="Genomic_DNA"/>
</dbReference>
<dbReference type="GO" id="GO:0030864">
    <property type="term" value="C:cortical actin cytoskeleton"/>
    <property type="evidence" value="ECO:0007669"/>
    <property type="project" value="TreeGrafter"/>
</dbReference>
<dbReference type="InterPro" id="IPR036322">
    <property type="entry name" value="WD40_repeat_dom_sf"/>
</dbReference>
<dbReference type="Gramene" id="OIV89423">
    <property type="protein sequence ID" value="OIV89423"/>
    <property type="gene ID" value="TanjilG_21898"/>
</dbReference>
<evidence type="ECO:0000313" key="5">
    <source>
        <dbReference type="Proteomes" id="UP000188354"/>
    </source>
</evidence>
<dbReference type="SUPFAM" id="SSF50978">
    <property type="entry name" value="WD40 repeat-like"/>
    <property type="match status" value="1"/>
</dbReference>
<dbReference type="AlphaFoldDB" id="A0A1J7FND8"/>
<gene>
    <name evidence="4" type="ORF">TanjilG_21898</name>
</gene>
<keyword evidence="1 3" id="KW-0853">WD repeat</keyword>
<evidence type="ECO:0000256" key="1">
    <source>
        <dbReference type="ARBA" id="ARBA00022574"/>
    </source>
</evidence>
<dbReference type="InterPro" id="IPR015943">
    <property type="entry name" value="WD40/YVTN_repeat-like_dom_sf"/>
</dbReference>
<evidence type="ECO:0000256" key="2">
    <source>
        <dbReference type="ARBA" id="ARBA00022737"/>
    </source>
</evidence>
<keyword evidence="2" id="KW-0677">Repeat</keyword>
<dbReference type="PANTHER" id="PTHR19856">
    <property type="entry name" value="WD-REPEATCONTAINING PROTEIN WDR1"/>
    <property type="match status" value="1"/>
</dbReference>
<dbReference type="SMART" id="SM00320">
    <property type="entry name" value="WD40"/>
    <property type="match status" value="1"/>
</dbReference>
<dbReference type="PROSITE" id="PS50294">
    <property type="entry name" value="WD_REPEATS_REGION"/>
    <property type="match status" value="1"/>
</dbReference>
<accession>A0A1J7FND8</accession>